<evidence type="ECO:0000313" key="3">
    <source>
        <dbReference type="Proteomes" id="UP000673691"/>
    </source>
</evidence>
<dbReference type="Proteomes" id="UP000673691">
    <property type="component" value="Unassembled WGS sequence"/>
</dbReference>
<name>A0A8H8DGY7_9FUNG</name>
<dbReference type="AlphaFoldDB" id="A0A8H8DGY7"/>
<accession>A0A8H8DGY7</accession>
<organism evidence="2 3">
    <name type="scientific">Olpidium bornovanus</name>
    <dbReference type="NCBI Taxonomy" id="278681"/>
    <lineage>
        <taxon>Eukaryota</taxon>
        <taxon>Fungi</taxon>
        <taxon>Fungi incertae sedis</taxon>
        <taxon>Olpidiomycota</taxon>
        <taxon>Olpidiomycotina</taxon>
        <taxon>Olpidiomycetes</taxon>
        <taxon>Olpidiales</taxon>
        <taxon>Olpidiaceae</taxon>
        <taxon>Olpidium</taxon>
    </lineage>
</organism>
<feature type="non-terminal residue" evidence="2">
    <location>
        <position position="130"/>
    </location>
</feature>
<evidence type="ECO:0000313" key="2">
    <source>
        <dbReference type="EMBL" id="KAG5457522.1"/>
    </source>
</evidence>
<dbReference type="PROSITE" id="PS51257">
    <property type="entry name" value="PROKAR_LIPOPROTEIN"/>
    <property type="match status" value="1"/>
</dbReference>
<feature type="compositionally biased region" description="Basic and acidic residues" evidence="1">
    <location>
        <begin position="97"/>
        <end position="130"/>
    </location>
</feature>
<feature type="region of interest" description="Disordered" evidence="1">
    <location>
        <begin position="75"/>
        <end position="130"/>
    </location>
</feature>
<comment type="caution">
    <text evidence="2">The sequence shown here is derived from an EMBL/GenBank/DDBJ whole genome shotgun (WGS) entry which is preliminary data.</text>
</comment>
<evidence type="ECO:0000256" key="1">
    <source>
        <dbReference type="SAM" id="MobiDB-lite"/>
    </source>
</evidence>
<protein>
    <submittedName>
        <fullName evidence="2">Uncharacterized protein</fullName>
    </submittedName>
</protein>
<keyword evidence="3" id="KW-1185">Reference proteome</keyword>
<gene>
    <name evidence="2" type="ORF">BJ554DRAFT_2436</name>
</gene>
<dbReference type="EMBL" id="JAEFCI010009933">
    <property type="protein sequence ID" value="KAG5457522.1"/>
    <property type="molecule type" value="Genomic_DNA"/>
</dbReference>
<proteinExistence type="predicted"/>
<reference evidence="2 3" key="1">
    <citation type="journal article" name="Sci. Rep.">
        <title>Genome-scale phylogenetic analyses confirm Olpidium as the closest living zoosporic fungus to the non-flagellated, terrestrial fungi.</title>
        <authorList>
            <person name="Chang Y."/>
            <person name="Rochon D."/>
            <person name="Sekimoto S."/>
            <person name="Wang Y."/>
            <person name="Chovatia M."/>
            <person name="Sandor L."/>
            <person name="Salamov A."/>
            <person name="Grigoriev I.V."/>
            <person name="Stajich J.E."/>
            <person name="Spatafora J.W."/>
        </authorList>
    </citation>
    <scope>NUCLEOTIDE SEQUENCE [LARGE SCALE GENOMIC DNA]</scope>
    <source>
        <strain evidence="2">S191</strain>
    </source>
</reference>
<sequence>MGCCETRLLPQYSSGYGCKQRQTRAKVRAPVRGPFVIAAPRDRRERGLGARSPPVPATADEVACVCARADFDPGAAEAVSLTGGTTPRRDRRRPERRKAPPESRRDGGIGDVGREWRAGAQERDEIVDGS</sequence>